<dbReference type="NCBIfam" id="TIGR01296">
    <property type="entry name" value="asd_B"/>
    <property type="match status" value="1"/>
</dbReference>
<dbReference type="PIRSF" id="PIRSF000148">
    <property type="entry name" value="ASA_dh"/>
    <property type="match status" value="1"/>
</dbReference>
<feature type="binding site" evidence="16">
    <location>
        <position position="99"/>
    </location>
    <ligand>
        <name>phosphate</name>
        <dbReference type="ChEBI" id="CHEBI:43474"/>
    </ligand>
</feature>
<feature type="domain" description="Semialdehyde dehydrogenase NAD-binding" evidence="17">
    <location>
        <begin position="4"/>
        <end position="119"/>
    </location>
</feature>
<dbReference type="SUPFAM" id="SSF51735">
    <property type="entry name" value="NAD(P)-binding Rossmann-fold domains"/>
    <property type="match status" value="1"/>
</dbReference>
<name>A0ABZ0UMM1_9RICK</name>
<dbReference type="InterPro" id="IPR000534">
    <property type="entry name" value="Semialdehyde_DH_NAD-bd"/>
</dbReference>
<accession>A0ABZ0UMM1</accession>
<evidence type="ECO:0000256" key="6">
    <source>
        <dbReference type="ARBA" id="ARBA00011738"/>
    </source>
</evidence>
<feature type="active site" description="Acyl-thioester intermediate" evidence="16">
    <location>
        <position position="130"/>
    </location>
</feature>
<dbReference type="Gene3D" id="3.40.50.720">
    <property type="entry name" value="NAD(P)-binding Rossmann-like Domain"/>
    <property type="match status" value="1"/>
</dbReference>
<evidence type="ECO:0000256" key="1">
    <source>
        <dbReference type="ARBA" id="ARBA00002492"/>
    </source>
</evidence>
<evidence type="ECO:0000313" key="18">
    <source>
        <dbReference type="EMBL" id="WPX96964.1"/>
    </source>
</evidence>
<dbReference type="PROSITE" id="PS01103">
    <property type="entry name" value="ASD"/>
    <property type="match status" value="1"/>
</dbReference>
<dbReference type="Pfam" id="PF02774">
    <property type="entry name" value="Semialdhyde_dhC"/>
    <property type="match status" value="1"/>
</dbReference>
<comment type="pathway">
    <text evidence="2 16">Amino-acid biosynthesis; L-methionine biosynthesis via de novo pathway; L-homoserine from L-aspartate: step 2/3.</text>
</comment>
<keyword evidence="13 16" id="KW-0457">Lysine biosynthesis</keyword>
<evidence type="ECO:0000256" key="9">
    <source>
        <dbReference type="ARBA" id="ARBA00022697"/>
    </source>
</evidence>
<evidence type="ECO:0000256" key="3">
    <source>
        <dbReference type="ARBA" id="ARBA00005076"/>
    </source>
</evidence>
<dbReference type="EMBL" id="CP110820">
    <property type="protein sequence ID" value="WPX96964.1"/>
    <property type="molecule type" value="Genomic_DNA"/>
</dbReference>
<reference evidence="18 19" key="1">
    <citation type="submission" date="2022-11" db="EMBL/GenBank/DDBJ databases">
        <title>Host association and intracellularity evolved multiple times independently in the Rickettsiales.</title>
        <authorList>
            <person name="Castelli M."/>
            <person name="Nardi T."/>
            <person name="Gammuto L."/>
            <person name="Bellinzona G."/>
            <person name="Sabaneyeva E."/>
            <person name="Potekhin A."/>
            <person name="Serra V."/>
            <person name="Petroni G."/>
            <person name="Sassera D."/>
        </authorList>
    </citation>
    <scope>NUCLEOTIDE SEQUENCE [LARGE SCALE GENOMIC DNA]</scope>
    <source>
        <strain evidence="18 19">NDG2</strain>
    </source>
</reference>
<dbReference type="EC" id="1.2.1.11" evidence="7 16"/>
<evidence type="ECO:0000256" key="4">
    <source>
        <dbReference type="ARBA" id="ARBA00005097"/>
    </source>
</evidence>
<proteinExistence type="inferred from homology"/>
<dbReference type="InterPro" id="IPR036291">
    <property type="entry name" value="NAD(P)-bd_dom_sf"/>
</dbReference>
<evidence type="ECO:0000256" key="10">
    <source>
        <dbReference type="ARBA" id="ARBA00022857"/>
    </source>
</evidence>
<dbReference type="PANTHER" id="PTHR46278:SF2">
    <property type="entry name" value="ASPARTATE-SEMIALDEHYDE DEHYDROGENASE"/>
    <property type="match status" value="1"/>
</dbReference>
<sequence>MKYKIAVVGATGNVGREILRTLAESSIPIREVMAFASERSVGKEVSYGNYDIEVKPFKGFSFDGVDIAFFATDSDISKEYVPLASKKAKFVVDLSSYFRMHKDIPLIVPEVNPEALELAKKSKIISTPNCIVIPLVMALKKLDDYAEVSRVVVSTYQSVSGAGKKAMENLYSQTKSKIFDVFAEPGAQETIAFNIIPRIDDLTQNGYTKEEIKVIVETQKILSNDIEISPTCVRIPVFVGHSISANVEFVKNISAETAYDILSNAEGITTDKEHHLPYFTPLDCVGKKDVLVSRIRQDTAKNILNLWIVSDNLRKGAALNAVQAAEKYIEQYL</sequence>
<feature type="binding site" evidence="16">
    <location>
        <position position="234"/>
    </location>
    <ligand>
        <name>substrate</name>
    </ligand>
</feature>
<evidence type="ECO:0000259" key="17">
    <source>
        <dbReference type="SMART" id="SM00859"/>
    </source>
</evidence>
<dbReference type="InterPro" id="IPR005986">
    <property type="entry name" value="Asp_semialdehyde_DH_beta"/>
</dbReference>
<feature type="binding site" evidence="16">
    <location>
        <position position="157"/>
    </location>
    <ligand>
        <name>substrate</name>
    </ligand>
</feature>
<keyword evidence="19" id="KW-1185">Reference proteome</keyword>
<dbReference type="InterPro" id="IPR012280">
    <property type="entry name" value="Semialdhyde_DH_dimer_dom"/>
</dbReference>
<dbReference type="RefSeq" id="WP_323732629.1">
    <property type="nucleotide sequence ID" value="NZ_CP110820.1"/>
</dbReference>
<dbReference type="NCBIfam" id="NF011456">
    <property type="entry name" value="PRK14874.1"/>
    <property type="match status" value="1"/>
</dbReference>
<feature type="active site" description="Proton acceptor" evidence="16">
    <location>
        <position position="241"/>
    </location>
</feature>
<evidence type="ECO:0000256" key="16">
    <source>
        <dbReference type="HAMAP-Rule" id="MF_02121"/>
    </source>
</evidence>
<keyword evidence="14 16" id="KW-0486">Methionine biosynthesis</keyword>
<comment type="catalytic activity">
    <reaction evidence="15 16">
        <text>L-aspartate 4-semialdehyde + phosphate + NADP(+) = 4-phospho-L-aspartate + NADPH + H(+)</text>
        <dbReference type="Rhea" id="RHEA:24284"/>
        <dbReference type="ChEBI" id="CHEBI:15378"/>
        <dbReference type="ChEBI" id="CHEBI:43474"/>
        <dbReference type="ChEBI" id="CHEBI:57535"/>
        <dbReference type="ChEBI" id="CHEBI:57783"/>
        <dbReference type="ChEBI" id="CHEBI:58349"/>
        <dbReference type="ChEBI" id="CHEBI:537519"/>
        <dbReference type="EC" id="1.2.1.11"/>
    </reaction>
</comment>
<dbReference type="Gene3D" id="3.30.360.10">
    <property type="entry name" value="Dihydrodipicolinate Reductase, domain 2"/>
    <property type="match status" value="1"/>
</dbReference>
<evidence type="ECO:0000256" key="7">
    <source>
        <dbReference type="ARBA" id="ARBA00013120"/>
    </source>
</evidence>
<organism evidence="18 19">
    <name type="scientific">Candidatus Bandiella euplotis</name>
    <dbReference type="NCBI Taxonomy" id="1664265"/>
    <lineage>
        <taxon>Bacteria</taxon>
        <taxon>Pseudomonadati</taxon>
        <taxon>Pseudomonadota</taxon>
        <taxon>Alphaproteobacteria</taxon>
        <taxon>Rickettsiales</taxon>
        <taxon>Candidatus Midichloriaceae</taxon>
        <taxon>Candidatus Bandiella</taxon>
    </lineage>
</organism>
<protein>
    <recommendedName>
        <fullName evidence="7 16">Aspartate-semialdehyde dehydrogenase</fullName>
        <shortName evidence="16">ASA dehydrogenase</shortName>
        <shortName evidence="16">ASADH</shortName>
        <ecNumber evidence="7 16">1.2.1.11</ecNumber>
    </recommendedName>
    <alternativeName>
        <fullName evidence="16">Aspartate-beta-semialdehyde dehydrogenase</fullName>
    </alternativeName>
</protein>
<dbReference type="SMART" id="SM00859">
    <property type="entry name" value="Semialdhyde_dh"/>
    <property type="match status" value="1"/>
</dbReference>
<comment type="function">
    <text evidence="1 16">Catalyzes the NADPH-dependent formation of L-aspartate-semialdehyde (L-ASA) by the reductive dephosphorylation of L-aspartyl-4-phosphate.</text>
</comment>
<feature type="binding site" evidence="16">
    <location>
        <begin position="160"/>
        <end position="161"/>
    </location>
    <ligand>
        <name>NADP(+)</name>
        <dbReference type="ChEBI" id="CHEBI:58349"/>
    </ligand>
</feature>
<evidence type="ECO:0000256" key="12">
    <source>
        <dbReference type="ARBA" id="ARBA00023002"/>
    </source>
</evidence>
<feature type="binding site" evidence="16">
    <location>
        <begin position="11"/>
        <end position="14"/>
    </location>
    <ligand>
        <name>NADP(+)</name>
        <dbReference type="ChEBI" id="CHEBI:58349"/>
    </ligand>
</feature>
<evidence type="ECO:0000256" key="15">
    <source>
        <dbReference type="ARBA" id="ARBA00047891"/>
    </source>
</evidence>
<feature type="binding site" evidence="16">
    <location>
        <begin position="39"/>
        <end position="40"/>
    </location>
    <ligand>
        <name>NADP(+)</name>
        <dbReference type="ChEBI" id="CHEBI:58349"/>
    </ligand>
</feature>
<dbReference type="Pfam" id="PF01118">
    <property type="entry name" value="Semialdhyde_dh"/>
    <property type="match status" value="1"/>
</dbReference>
<evidence type="ECO:0000256" key="5">
    <source>
        <dbReference type="ARBA" id="ARBA00010584"/>
    </source>
</evidence>
<dbReference type="InterPro" id="IPR012080">
    <property type="entry name" value="Asp_semialdehyde_DH"/>
</dbReference>
<dbReference type="HAMAP" id="MF_02121">
    <property type="entry name" value="ASADH"/>
    <property type="match status" value="1"/>
</dbReference>
<dbReference type="CDD" id="cd02316">
    <property type="entry name" value="VcASADH2_like_N"/>
    <property type="match status" value="1"/>
</dbReference>
<feature type="binding site" evidence="16">
    <location>
        <position position="312"/>
    </location>
    <ligand>
        <name>NADP(+)</name>
        <dbReference type="ChEBI" id="CHEBI:58349"/>
    </ligand>
</feature>
<comment type="pathway">
    <text evidence="4 16">Amino-acid biosynthesis; L-threonine biosynthesis; L-threonine from L-aspartate: step 2/5.</text>
</comment>
<dbReference type="SUPFAM" id="SSF55347">
    <property type="entry name" value="Glyceraldehyde-3-phosphate dehydrogenase-like, C-terminal domain"/>
    <property type="match status" value="1"/>
</dbReference>
<evidence type="ECO:0000256" key="11">
    <source>
        <dbReference type="ARBA" id="ARBA00022915"/>
    </source>
</evidence>
<keyword evidence="10 16" id="KW-0521">NADP</keyword>
<dbReference type="Proteomes" id="UP001327219">
    <property type="component" value="Chromosome"/>
</dbReference>
<comment type="caution">
    <text evidence="16">Lacks conserved residue(s) required for the propagation of feature annotation.</text>
</comment>
<evidence type="ECO:0000256" key="13">
    <source>
        <dbReference type="ARBA" id="ARBA00023154"/>
    </source>
</evidence>
<keyword evidence="12 16" id="KW-0560">Oxidoreductase</keyword>
<dbReference type="PANTHER" id="PTHR46278">
    <property type="entry name" value="DEHYDROGENASE, PUTATIVE-RELATED"/>
    <property type="match status" value="1"/>
</dbReference>
<keyword evidence="9 16" id="KW-0791">Threonine biosynthesis</keyword>
<keyword evidence="11 16" id="KW-0220">Diaminopimelate biosynthesis</keyword>
<keyword evidence="8 16" id="KW-0028">Amino-acid biosynthesis</keyword>
<evidence type="ECO:0000256" key="8">
    <source>
        <dbReference type="ARBA" id="ARBA00022605"/>
    </source>
</evidence>
<evidence type="ECO:0000313" key="19">
    <source>
        <dbReference type="Proteomes" id="UP001327219"/>
    </source>
</evidence>
<dbReference type="CDD" id="cd18131">
    <property type="entry name" value="ASADH_C_bac_euk_like"/>
    <property type="match status" value="1"/>
</dbReference>
<comment type="subunit">
    <text evidence="6 16">Homodimer.</text>
</comment>
<comment type="pathway">
    <text evidence="3 16">Amino-acid biosynthesis; L-lysine biosynthesis via DAP pathway; (S)-tetrahydrodipicolinate from L-aspartate: step 2/4.</text>
</comment>
<evidence type="ECO:0000256" key="14">
    <source>
        <dbReference type="ARBA" id="ARBA00023167"/>
    </source>
</evidence>
<gene>
    <name evidence="16" type="primary">asd</name>
    <name evidence="18" type="ORF">Bandiella_01103</name>
</gene>
<evidence type="ECO:0000256" key="2">
    <source>
        <dbReference type="ARBA" id="ARBA00005021"/>
    </source>
</evidence>
<dbReference type="InterPro" id="IPR000319">
    <property type="entry name" value="Asp-semialdehyde_DH_CS"/>
</dbReference>
<comment type="similarity">
    <text evidence="5 16">Belongs to the aspartate-semialdehyde dehydrogenase family.</text>
</comment>